<dbReference type="EMBL" id="CP002213">
    <property type="protein sequence ID" value="ADO55015.1"/>
    <property type="molecule type" value="Genomic_DNA"/>
</dbReference>
<accession>E3EE92</accession>
<evidence type="ECO:0000313" key="1">
    <source>
        <dbReference type="EMBL" id="ADO55015.1"/>
    </source>
</evidence>
<sequence>MTDSNFIGMLPDIEESRRIFQAAAILDAILMPEWEYRYYSYNAHWDENEQMASMRDGEGDHYFALFQPNGLIIKGFDQRFNQVHGPHDVLQGVPNEFEGFLREPALIMDVTTFCTWKLQGSQAWSASKELDAEAYKLLHVLNGKADYYYAWATEYYEISLDRSLVQRIFDIEPLDGKMLKGLNEELEFADLEEDIQEIGYPVKRED</sequence>
<name>E3EE92_PAEPS</name>
<dbReference type="AlphaFoldDB" id="E3EE92"/>
<proteinExistence type="predicted"/>
<dbReference type="OrthoDB" id="361945at2"/>
<organism evidence="1 2">
    <name type="scientific">Paenibacillus polymyxa (strain SC2)</name>
    <name type="common">Bacillus polymyxa</name>
    <dbReference type="NCBI Taxonomy" id="886882"/>
    <lineage>
        <taxon>Bacteria</taxon>
        <taxon>Bacillati</taxon>
        <taxon>Bacillota</taxon>
        <taxon>Bacilli</taxon>
        <taxon>Bacillales</taxon>
        <taxon>Paenibacillaceae</taxon>
        <taxon>Paenibacillus</taxon>
    </lineage>
</organism>
<dbReference type="KEGG" id="ppm:PPSC2_05055"/>
<dbReference type="eggNOG" id="ENOG5030TDJ">
    <property type="taxonomic scope" value="Bacteria"/>
</dbReference>
<evidence type="ECO:0000313" key="2">
    <source>
        <dbReference type="Proteomes" id="UP000006868"/>
    </source>
</evidence>
<dbReference type="RefSeq" id="WP_013369648.1">
    <property type="nucleotide sequence ID" value="NC_014622.2"/>
</dbReference>
<reference evidence="1 2" key="1">
    <citation type="journal article" date="2011" name="J. Bacteriol.">
        <title>Complete genome sequence of Paenibacillus polymyxa SC2, a strain of plant growth-promoting Rhizobacterium with broad-spectrum antimicrobial activity.</title>
        <authorList>
            <person name="Ma M."/>
            <person name="Wang C."/>
            <person name="Ding Y."/>
            <person name="Li L."/>
            <person name="Shen D."/>
            <person name="Jiang X."/>
            <person name="Guan D."/>
            <person name="Cao F."/>
            <person name="Chen H."/>
            <person name="Feng R."/>
            <person name="Wang X."/>
            <person name="Ge Y."/>
            <person name="Yao L."/>
            <person name="Bing X."/>
            <person name="Yang X."/>
            <person name="Li J."/>
            <person name="Du B."/>
        </authorList>
    </citation>
    <scope>NUCLEOTIDE SEQUENCE [LARGE SCALE GENOMIC DNA]</scope>
    <source>
        <strain evidence="1 2">SC2</strain>
    </source>
</reference>
<dbReference type="HOGENOM" id="CLU_097508_0_0_9"/>
<dbReference type="Proteomes" id="UP000006868">
    <property type="component" value="Chromosome"/>
</dbReference>
<dbReference type="PATRIC" id="fig|886882.15.peg.1020"/>
<gene>
    <name evidence="1" type="ORF">PPSC2_05055</name>
</gene>
<protein>
    <submittedName>
        <fullName evidence="1">Uncharacterized protein</fullName>
    </submittedName>
</protein>